<reference evidence="1" key="1">
    <citation type="journal article" date="2022" name="Front. Genet.">
        <title>Chromosome-Scale Assembly of the Dendrobium nobile Genome Provides Insights Into the Molecular Mechanism of the Biosynthesis of the Medicinal Active Ingredient of Dendrobium.</title>
        <authorList>
            <person name="Xu Q."/>
            <person name="Niu S.-C."/>
            <person name="Li K.-L."/>
            <person name="Zheng P.-J."/>
            <person name="Zhang X.-J."/>
            <person name="Jia Y."/>
            <person name="Liu Y."/>
            <person name="Niu Y.-X."/>
            <person name="Yu L.-H."/>
            <person name="Chen D.-F."/>
            <person name="Zhang G.-Q."/>
        </authorList>
    </citation>
    <scope>NUCLEOTIDE SEQUENCE</scope>
    <source>
        <tissue evidence="1">Leaf</tissue>
    </source>
</reference>
<sequence length="291" mass="33001">MWRVTRTGSPEVLRVSDSSPDSAETAFRELDDVFLQTQTRIWLGEVLHIRFDDNVGIADLLADGELLFQVSKEVWKMLLRKHGELKHSKVHIYERTSSGKSDGRYMPYPKVDSFLKICQILGLTGIDLFSPSDVVEKRDIRRVCMCIRSLSKKARSKKLNVPDFDIVTHNIAMPTHLVGSIRRNLELSRCSPSSFSASNPWNDAREICRLKIPYGHHSQHSDSRSVESESNFSDIEFESRFLSASYDATNVKYIVGETSPGLSPTTDDFVHETSCSNVSRAIIMKLYVIVI</sequence>
<dbReference type="GO" id="GO:0051015">
    <property type="term" value="F:actin filament binding"/>
    <property type="evidence" value="ECO:0007669"/>
    <property type="project" value="TreeGrafter"/>
</dbReference>
<dbReference type="OrthoDB" id="21595at2759"/>
<protein>
    <submittedName>
        <fullName evidence="1">Uncharacterized protein</fullName>
    </submittedName>
</protein>
<dbReference type="GO" id="GO:0005884">
    <property type="term" value="C:actin filament"/>
    <property type="evidence" value="ECO:0007669"/>
    <property type="project" value="TreeGrafter"/>
</dbReference>
<gene>
    <name evidence="1" type="ORF">KFK09_019711</name>
</gene>
<evidence type="ECO:0000313" key="2">
    <source>
        <dbReference type="Proteomes" id="UP000829196"/>
    </source>
</evidence>
<dbReference type="Gene3D" id="1.10.418.10">
    <property type="entry name" value="Calponin-like domain"/>
    <property type="match status" value="1"/>
</dbReference>
<dbReference type="Proteomes" id="UP000829196">
    <property type="component" value="Unassembled WGS sequence"/>
</dbReference>
<dbReference type="InterPro" id="IPR036872">
    <property type="entry name" value="CH_dom_sf"/>
</dbReference>
<dbReference type="GO" id="GO:0051764">
    <property type="term" value="P:actin crosslink formation"/>
    <property type="evidence" value="ECO:0007669"/>
    <property type="project" value="TreeGrafter"/>
</dbReference>
<dbReference type="PANTHER" id="PTHR46756:SF18">
    <property type="entry name" value="GAS2-LIKE PROTEIN PICKLED EGGS"/>
    <property type="match status" value="1"/>
</dbReference>
<evidence type="ECO:0000313" key="1">
    <source>
        <dbReference type="EMBL" id="KAI0498816.1"/>
    </source>
</evidence>
<organism evidence="1 2">
    <name type="scientific">Dendrobium nobile</name>
    <name type="common">Orchid</name>
    <dbReference type="NCBI Taxonomy" id="94219"/>
    <lineage>
        <taxon>Eukaryota</taxon>
        <taxon>Viridiplantae</taxon>
        <taxon>Streptophyta</taxon>
        <taxon>Embryophyta</taxon>
        <taxon>Tracheophyta</taxon>
        <taxon>Spermatophyta</taxon>
        <taxon>Magnoliopsida</taxon>
        <taxon>Liliopsida</taxon>
        <taxon>Asparagales</taxon>
        <taxon>Orchidaceae</taxon>
        <taxon>Epidendroideae</taxon>
        <taxon>Malaxideae</taxon>
        <taxon>Dendrobiinae</taxon>
        <taxon>Dendrobium</taxon>
    </lineage>
</organism>
<name>A0A8T3AQ89_DENNO</name>
<comment type="caution">
    <text evidence="1">The sequence shown here is derived from an EMBL/GenBank/DDBJ whole genome shotgun (WGS) entry which is preliminary data.</text>
</comment>
<proteinExistence type="predicted"/>
<dbReference type="GO" id="GO:0008093">
    <property type="term" value="F:cytoskeletal anchor activity"/>
    <property type="evidence" value="ECO:0007669"/>
    <property type="project" value="TreeGrafter"/>
</dbReference>
<accession>A0A8T3AQ89</accession>
<dbReference type="EMBL" id="JAGYWB010000014">
    <property type="protein sequence ID" value="KAI0498816.1"/>
    <property type="molecule type" value="Genomic_DNA"/>
</dbReference>
<dbReference type="AlphaFoldDB" id="A0A8T3AQ89"/>
<dbReference type="PANTHER" id="PTHR46756">
    <property type="entry name" value="TRANSGELIN"/>
    <property type="match status" value="1"/>
</dbReference>
<dbReference type="CDD" id="cd00014">
    <property type="entry name" value="CH_SF"/>
    <property type="match status" value="1"/>
</dbReference>
<dbReference type="SUPFAM" id="SSF47576">
    <property type="entry name" value="Calponin-homology domain, CH-domain"/>
    <property type="match status" value="1"/>
</dbReference>
<keyword evidence="2" id="KW-1185">Reference proteome</keyword>